<dbReference type="GO" id="GO:0070372">
    <property type="term" value="P:regulation of ERK1 and ERK2 cascade"/>
    <property type="evidence" value="ECO:0007669"/>
    <property type="project" value="TreeGrafter"/>
</dbReference>
<gene>
    <name evidence="3" type="ORF">GX50_06551</name>
</gene>
<evidence type="ECO:0000313" key="3">
    <source>
        <dbReference type="EMBL" id="PGH30687.1"/>
    </source>
</evidence>
<proteinExistence type="predicted"/>
<dbReference type="SUPFAM" id="SSF52799">
    <property type="entry name" value="(Phosphotyrosine protein) phosphatases II"/>
    <property type="match status" value="1"/>
</dbReference>
<dbReference type="AlphaFoldDB" id="A0A2B7ZCY1"/>
<protein>
    <recommendedName>
        <fullName evidence="2">Tyrosine-protein phosphatase domain-containing protein</fullName>
    </recommendedName>
</protein>
<comment type="caution">
    <text evidence="3">The sequence shown here is derived from an EMBL/GenBank/DDBJ whole genome shotgun (WGS) entry which is preliminary data.</text>
</comment>
<dbReference type="InterPro" id="IPR029021">
    <property type="entry name" value="Prot-tyrosine_phosphatase-like"/>
</dbReference>
<dbReference type="STRING" id="73230.A0A2B7ZCY1"/>
<dbReference type="Proteomes" id="UP000226031">
    <property type="component" value="Unassembled WGS sequence"/>
</dbReference>
<dbReference type="PANTHER" id="PTHR46588:SF1">
    <property type="entry name" value="SERINE_THREONINE_TYROSINE-INTERACTING PROTEIN"/>
    <property type="match status" value="1"/>
</dbReference>
<dbReference type="GO" id="GO:0062026">
    <property type="term" value="P:negative regulation of SCF-dependent proteasomal ubiquitin-dependent catabolic process"/>
    <property type="evidence" value="ECO:0007669"/>
    <property type="project" value="TreeGrafter"/>
</dbReference>
<feature type="domain" description="Tyrosine-protein phosphatase" evidence="2">
    <location>
        <begin position="96"/>
        <end position="262"/>
    </location>
</feature>
<sequence length="339" mass="36638">MVGQELDQEGVVSTTAVGNHEISYTPTQPYSSGLDNIWTGISNSLDYSLLRNLEAPTSHDFPSGYLACDDFFKSLGQESFHSGFSLMEWKYDQRREAQMILPFLYVGPTSAARDVEFVKREGITYLLGIRGPLPYHTRVVNADKCAAALGVKADNVVVADDQALIKSLPDIIRGINEHVCCCPVHHMDATTTPGKDVPSKPRKKVLIFCETGNERSAAVAVAYVIAILNYDVLSAFINVQGRRLCCNLPDSLKRVLQTFGSICTAKRDVMKAQNAINGSNGGAGNSAGLSSPKKRAIDAVQGVEDGEANVPDVEMLAGLDQERFASRSPQPPFNDAPGG</sequence>
<dbReference type="InterPro" id="IPR020422">
    <property type="entry name" value="TYR_PHOSPHATASE_DUAL_dom"/>
</dbReference>
<dbReference type="GO" id="GO:1990444">
    <property type="term" value="F:F-box domain binding"/>
    <property type="evidence" value="ECO:0007669"/>
    <property type="project" value="TreeGrafter"/>
</dbReference>
<dbReference type="GO" id="GO:0005737">
    <property type="term" value="C:cytoplasm"/>
    <property type="evidence" value="ECO:0007669"/>
    <property type="project" value="TreeGrafter"/>
</dbReference>
<dbReference type="PANTHER" id="PTHR46588">
    <property type="entry name" value="SERINE/THREONINE/TYROSINE-INTERACTING PROTEIN"/>
    <property type="match status" value="1"/>
</dbReference>
<name>A0A2B7ZCY1_9EURO</name>
<feature type="compositionally biased region" description="Pro residues" evidence="1">
    <location>
        <begin position="329"/>
        <end position="339"/>
    </location>
</feature>
<keyword evidence="4" id="KW-1185">Reference proteome</keyword>
<feature type="region of interest" description="Disordered" evidence="1">
    <location>
        <begin position="319"/>
        <end position="339"/>
    </location>
</feature>
<dbReference type="SMART" id="SM00195">
    <property type="entry name" value="DSPc"/>
    <property type="match status" value="1"/>
</dbReference>
<dbReference type="GO" id="GO:0005654">
    <property type="term" value="C:nucleoplasm"/>
    <property type="evidence" value="ECO:0007669"/>
    <property type="project" value="TreeGrafter"/>
</dbReference>
<evidence type="ECO:0000256" key="1">
    <source>
        <dbReference type="SAM" id="MobiDB-lite"/>
    </source>
</evidence>
<dbReference type="InterPro" id="IPR052449">
    <property type="entry name" value="STYX-Interacting_Phosphatase"/>
</dbReference>
<reference evidence="3 4" key="1">
    <citation type="submission" date="2017-10" db="EMBL/GenBank/DDBJ databases">
        <title>Comparative genomics in systemic dimorphic fungi from Ajellomycetaceae.</title>
        <authorList>
            <person name="Munoz J.F."/>
            <person name="Mcewen J.G."/>
            <person name="Clay O.K."/>
            <person name="Cuomo C.A."/>
        </authorList>
    </citation>
    <scope>NUCLEOTIDE SEQUENCE [LARGE SCALE GENOMIC DNA]</scope>
    <source>
        <strain evidence="3 4">UAMH4076</strain>
    </source>
</reference>
<dbReference type="CDD" id="cd14498">
    <property type="entry name" value="DSP"/>
    <property type="match status" value="1"/>
</dbReference>
<dbReference type="Gene3D" id="3.90.190.10">
    <property type="entry name" value="Protein tyrosine phosphatase superfamily"/>
    <property type="match status" value="1"/>
</dbReference>
<evidence type="ECO:0000259" key="2">
    <source>
        <dbReference type="SMART" id="SM00195"/>
    </source>
</evidence>
<dbReference type="VEuPathDB" id="FungiDB:EMCG_06010"/>
<organism evidence="3 4">
    <name type="scientific">[Emmonsia] crescens</name>
    <dbReference type="NCBI Taxonomy" id="73230"/>
    <lineage>
        <taxon>Eukaryota</taxon>
        <taxon>Fungi</taxon>
        <taxon>Dikarya</taxon>
        <taxon>Ascomycota</taxon>
        <taxon>Pezizomycotina</taxon>
        <taxon>Eurotiomycetes</taxon>
        <taxon>Eurotiomycetidae</taxon>
        <taxon>Onygenales</taxon>
        <taxon>Ajellomycetaceae</taxon>
        <taxon>Emergomyces</taxon>
    </lineage>
</organism>
<accession>A0A2B7ZCY1</accession>
<evidence type="ECO:0000313" key="4">
    <source>
        <dbReference type="Proteomes" id="UP000226031"/>
    </source>
</evidence>
<dbReference type="EMBL" id="PDND01000160">
    <property type="protein sequence ID" value="PGH30687.1"/>
    <property type="molecule type" value="Genomic_DNA"/>
</dbReference>